<dbReference type="GO" id="GO:0016491">
    <property type="term" value="F:oxidoreductase activity"/>
    <property type="evidence" value="ECO:0007669"/>
    <property type="project" value="UniProtKB-KW"/>
</dbReference>
<dbReference type="PROSITE" id="PS51085">
    <property type="entry name" value="2FE2S_FER_2"/>
    <property type="match status" value="1"/>
</dbReference>
<dbReference type="GO" id="GO:0008168">
    <property type="term" value="F:methyltransferase activity"/>
    <property type="evidence" value="ECO:0007669"/>
    <property type="project" value="UniProtKB-KW"/>
</dbReference>
<dbReference type="InterPro" id="IPR017938">
    <property type="entry name" value="Riboflavin_synthase-like_b-brl"/>
</dbReference>
<dbReference type="InterPro" id="IPR001041">
    <property type="entry name" value="2Fe-2S_ferredoxin-type"/>
</dbReference>
<reference evidence="9 10" key="1">
    <citation type="submission" date="2018-05" db="EMBL/GenBank/DDBJ databases">
        <title>Genomic Encyclopedia of Type Strains, Phase IV (KMG-V): Genome sequencing to study the core and pangenomes of soil and plant-associated prokaryotes.</title>
        <authorList>
            <person name="Whitman W."/>
        </authorList>
    </citation>
    <scope>NUCLEOTIDE SEQUENCE [LARGE SCALE GENOMIC DNA]</scope>
    <source>
        <strain evidence="9 10">SLV-132</strain>
    </source>
</reference>
<evidence type="ECO:0000256" key="8">
    <source>
        <dbReference type="ARBA" id="ARBA00023014"/>
    </source>
</evidence>
<keyword evidence="5" id="KW-0479">Metal-binding</keyword>
<dbReference type="InterPro" id="IPR039261">
    <property type="entry name" value="FNR_nucleotide-bd"/>
</dbReference>
<organism evidence="9 10">
    <name type="scientific">Cupriavidus plantarum</name>
    <dbReference type="NCBI Taxonomy" id="942865"/>
    <lineage>
        <taxon>Bacteria</taxon>
        <taxon>Pseudomonadati</taxon>
        <taxon>Pseudomonadota</taxon>
        <taxon>Betaproteobacteria</taxon>
        <taxon>Burkholderiales</taxon>
        <taxon>Burkholderiaceae</taxon>
        <taxon>Cupriavidus</taxon>
    </lineage>
</organism>
<dbReference type="GO" id="GO:0032259">
    <property type="term" value="P:methylation"/>
    <property type="evidence" value="ECO:0007669"/>
    <property type="project" value="UniProtKB-KW"/>
</dbReference>
<dbReference type="InterPro" id="IPR006058">
    <property type="entry name" value="2Fe2S_fd_BS"/>
</dbReference>
<comment type="caution">
    <text evidence="9">The sequence shown here is derived from an EMBL/GenBank/DDBJ whole genome shotgun (WGS) entry which is preliminary data.</text>
</comment>
<dbReference type="PRINTS" id="PR00409">
    <property type="entry name" value="PHDIOXRDTASE"/>
</dbReference>
<dbReference type="GO" id="GO:0046872">
    <property type="term" value="F:metal ion binding"/>
    <property type="evidence" value="ECO:0007669"/>
    <property type="project" value="UniProtKB-KW"/>
</dbReference>
<proteinExistence type="predicted"/>
<dbReference type="SUPFAM" id="SSF52343">
    <property type="entry name" value="Ferredoxin reductase-like, C-terminal NADP-linked domain"/>
    <property type="match status" value="1"/>
</dbReference>
<evidence type="ECO:0000256" key="6">
    <source>
        <dbReference type="ARBA" id="ARBA00023002"/>
    </source>
</evidence>
<protein>
    <submittedName>
        <fullName evidence="9">Vanillate O-demethylase ferredoxin subunit</fullName>
    </submittedName>
</protein>
<accession>A0A316EQH3</accession>
<dbReference type="RefSeq" id="WP_109583828.1">
    <property type="nucleotide sequence ID" value="NZ_JACBYU010000004.1"/>
</dbReference>
<dbReference type="GO" id="GO:0051537">
    <property type="term" value="F:2 iron, 2 sulfur cluster binding"/>
    <property type="evidence" value="ECO:0007669"/>
    <property type="project" value="UniProtKB-KW"/>
</dbReference>
<dbReference type="PANTHER" id="PTHR47354:SF1">
    <property type="entry name" value="CARNITINE MONOOXYGENASE REDUCTASE SUBUNIT"/>
    <property type="match status" value="1"/>
</dbReference>
<dbReference type="EMBL" id="QGGT01000003">
    <property type="protein sequence ID" value="PWK33716.1"/>
    <property type="molecule type" value="Genomic_DNA"/>
</dbReference>
<comment type="cofactor">
    <cofactor evidence="1">
        <name>FMN</name>
        <dbReference type="ChEBI" id="CHEBI:58210"/>
    </cofactor>
</comment>
<evidence type="ECO:0000256" key="1">
    <source>
        <dbReference type="ARBA" id="ARBA00001917"/>
    </source>
</evidence>
<evidence type="ECO:0000313" key="9">
    <source>
        <dbReference type="EMBL" id="PWK33716.1"/>
    </source>
</evidence>
<dbReference type="CDD" id="cd00207">
    <property type="entry name" value="fer2"/>
    <property type="match status" value="1"/>
</dbReference>
<evidence type="ECO:0000256" key="7">
    <source>
        <dbReference type="ARBA" id="ARBA00023004"/>
    </source>
</evidence>
<evidence type="ECO:0000256" key="3">
    <source>
        <dbReference type="ARBA" id="ARBA00022643"/>
    </source>
</evidence>
<keyword evidence="9" id="KW-0808">Transferase</keyword>
<dbReference type="OrthoDB" id="544091at2"/>
<dbReference type="InterPro" id="IPR036010">
    <property type="entry name" value="2Fe-2S_ferredoxin-like_sf"/>
</dbReference>
<name>A0A316EQH3_9BURK</name>
<keyword evidence="4" id="KW-0001">2Fe-2S</keyword>
<keyword evidence="2" id="KW-0285">Flavoprotein</keyword>
<dbReference type="PROSITE" id="PS00197">
    <property type="entry name" value="2FE2S_FER_1"/>
    <property type="match status" value="1"/>
</dbReference>
<dbReference type="Pfam" id="PF22290">
    <property type="entry name" value="DmmA-like_N"/>
    <property type="match status" value="1"/>
</dbReference>
<evidence type="ECO:0000256" key="4">
    <source>
        <dbReference type="ARBA" id="ARBA00022714"/>
    </source>
</evidence>
<keyword evidence="3" id="KW-0288">FMN</keyword>
<dbReference type="Proteomes" id="UP000245754">
    <property type="component" value="Unassembled WGS sequence"/>
</dbReference>
<dbReference type="Gene3D" id="2.40.30.10">
    <property type="entry name" value="Translation factors"/>
    <property type="match status" value="1"/>
</dbReference>
<dbReference type="InterPro" id="IPR012675">
    <property type="entry name" value="Beta-grasp_dom_sf"/>
</dbReference>
<keyword evidence="10" id="KW-1185">Reference proteome</keyword>
<dbReference type="PANTHER" id="PTHR47354">
    <property type="entry name" value="NADH OXIDOREDUCTASE HCR"/>
    <property type="match status" value="1"/>
</dbReference>
<keyword evidence="8" id="KW-0411">Iron-sulfur</keyword>
<gene>
    <name evidence="9" type="ORF">C7419_10335</name>
</gene>
<dbReference type="InterPro" id="IPR054582">
    <property type="entry name" value="DmmA-like_N"/>
</dbReference>
<keyword evidence="6" id="KW-0560">Oxidoreductase</keyword>
<evidence type="ECO:0000256" key="2">
    <source>
        <dbReference type="ARBA" id="ARBA00022630"/>
    </source>
</evidence>
<keyword evidence="9" id="KW-0489">Methyltransferase</keyword>
<dbReference type="Pfam" id="PF00111">
    <property type="entry name" value="Fer2"/>
    <property type="match status" value="1"/>
</dbReference>
<keyword evidence="7" id="KW-0408">Iron</keyword>
<evidence type="ECO:0000256" key="5">
    <source>
        <dbReference type="ARBA" id="ARBA00022723"/>
    </source>
</evidence>
<dbReference type="Gene3D" id="3.40.50.80">
    <property type="entry name" value="Nucleotide-binding domain of ferredoxin-NADP reductase (FNR) module"/>
    <property type="match status" value="1"/>
</dbReference>
<dbReference type="InterPro" id="IPR017927">
    <property type="entry name" value="FAD-bd_FR_type"/>
</dbReference>
<dbReference type="SUPFAM" id="SSF54292">
    <property type="entry name" value="2Fe-2S ferredoxin-like"/>
    <property type="match status" value="1"/>
</dbReference>
<sequence length="316" mass="34598">MSARIIMKLIVDRVIDDTPDVRVVTFRHPRRPTLPEAEPGAHVDVHIPGGKIRQYSLCNDPAEPGRYRIAIKREADGRGGSRWLHEHLVPGMEIPVTVPRNNFGLARDAERHVLIAGGIGITPFVSMVRHLSAARADFTLHYCARTAAEAPLHAELASLCTAGQLRAWFSRDAEGQRFDAAMLSTPLPGTHLYCCGPASLVESVREATKEWPAEQVHFEVFAPTLDENFKAEPFDIRIASTGETIRVPADASALTVLRERGFPLASSCEMGVCGSCVCGYTDGVVIHRDAFLDASRRQETLALCVSRARVGVTLDL</sequence>
<dbReference type="SUPFAM" id="SSF63380">
    <property type="entry name" value="Riboflavin synthase domain-like"/>
    <property type="match status" value="1"/>
</dbReference>
<dbReference type="Gene3D" id="3.10.20.30">
    <property type="match status" value="1"/>
</dbReference>
<dbReference type="CDD" id="cd06185">
    <property type="entry name" value="PDR_like"/>
    <property type="match status" value="1"/>
</dbReference>
<evidence type="ECO:0000313" key="10">
    <source>
        <dbReference type="Proteomes" id="UP000245754"/>
    </source>
</evidence>
<dbReference type="PROSITE" id="PS51384">
    <property type="entry name" value="FAD_FR"/>
    <property type="match status" value="1"/>
</dbReference>
<dbReference type="InterPro" id="IPR050415">
    <property type="entry name" value="MRET"/>
</dbReference>
<dbReference type="AlphaFoldDB" id="A0A316EQH3"/>